<gene>
    <name evidence="1" type="ORF">B0T10DRAFT_564970</name>
</gene>
<keyword evidence="2" id="KW-1185">Reference proteome</keyword>
<dbReference type="AlphaFoldDB" id="A0A9P8VXH9"/>
<organism evidence="1 2">
    <name type="scientific">Thelonectria olida</name>
    <dbReference type="NCBI Taxonomy" id="1576542"/>
    <lineage>
        <taxon>Eukaryota</taxon>
        <taxon>Fungi</taxon>
        <taxon>Dikarya</taxon>
        <taxon>Ascomycota</taxon>
        <taxon>Pezizomycotina</taxon>
        <taxon>Sordariomycetes</taxon>
        <taxon>Hypocreomycetidae</taxon>
        <taxon>Hypocreales</taxon>
        <taxon>Nectriaceae</taxon>
        <taxon>Thelonectria</taxon>
    </lineage>
</organism>
<protein>
    <submittedName>
        <fullName evidence="1">Uncharacterized protein</fullName>
    </submittedName>
</protein>
<evidence type="ECO:0000313" key="2">
    <source>
        <dbReference type="Proteomes" id="UP000777438"/>
    </source>
</evidence>
<dbReference type="EMBL" id="JAGPYM010000022">
    <property type="protein sequence ID" value="KAH6883951.1"/>
    <property type="molecule type" value="Genomic_DNA"/>
</dbReference>
<sequence length="346" mass="39520">MASCQIDDFWFSFFNKAINSAVRVRQGYSIEIELQDWIQLAGLTDASSYADIMALFYPGLEGNPYFNEPGPRRHDLLTALNDEKYKEFYLHMLTRSDLRFPDVHLLMRTTRAEGKVMSTIVAHIGYWLNNEPAVVQDRNANKPLLRRAFIPALQKKYGKNANQKSIELEYQVLMYVREHFSTITDKAAEHFLDQFPTSTEHDYNGRFDHSTWKNILIIVHAVVGPHFQNEAVARCNHEDPNTIQSKPLKSILHSICDVISSSPEISQSSVLGKKAAIQTLPAKLRPIIARWAVDQCDNALELYSADWQHAEPARVKAERTKYVVLRDAELETAESAFLTVVNRPIS</sequence>
<reference evidence="1 2" key="1">
    <citation type="journal article" date="2021" name="Nat. Commun.">
        <title>Genetic determinants of endophytism in the Arabidopsis root mycobiome.</title>
        <authorList>
            <person name="Mesny F."/>
            <person name="Miyauchi S."/>
            <person name="Thiergart T."/>
            <person name="Pickel B."/>
            <person name="Atanasova L."/>
            <person name="Karlsson M."/>
            <person name="Huettel B."/>
            <person name="Barry K.W."/>
            <person name="Haridas S."/>
            <person name="Chen C."/>
            <person name="Bauer D."/>
            <person name="Andreopoulos W."/>
            <person name="Pangilinan J."/>
            <person name="LaButti K."/>
            <person name="Riley R."/>
            <person name="Lipzen A."/>
            <person name="Clum A."/>
            <person name="Drula E."/>
            <person name="Henrissat B."/>
            <person name="Kohler A."/>
            <person name="Grigoriev I.V."/>
            <person name="Martin F.M."/>
            <person name="Hacquard S."/>
        </authorList>
    </citation>
    <scope>NUCLEOTIDE SEQUENCE [LARGE SCALE GENOMIC DNA]</scope>
    <source>
        <strain evidence="1 2">MPI-CAGE-CH-0241</strain>
    </source>
</reference>
<name>A0A9P8VXH9_9HYPO</name>
<evidence type="ECO:0000313" key="1">
    <source>
        <dbReference type="EMBL" id="KAH6883951.1"/>
    </source>
</evidence>
<comment type="caution">
    <text evidence="1">The sequence shown here is derived from an EMBL/GenBank/DDBJ whole genome shotgun (WGS) entry which is preliminary data.</text>
</comment>
<dbReference type="OrthoDB" id="5152434at2759"/>
<accession>A0A9P8VXH9</accession>
<dbReference type="Proteomes" id="UP000777438">
    <property type="component" value="Unassembled WGS sequence"/>
</dbReference>
<proteinExistence type="predicted"/>